<sequence>MVLSRALSFCLLLACLQTASATRILSLDPQGNPVAFGAQVVDVSGNGRYAVLQSRQLIPEDTSGQVQVYVYDLVTDEVELISVQPDGQASATSVVGYDSPHSRVISSDGRYVLFRTAATDITPAINTNGQQQVYRRDRELGITEIMSVAGDRTTAANQSIVEYTMDCTGQQVLFRTAATNLTPEMQGGAFLHQADAPPASGVVTRKACSDDNGGFLACANFSLGNGLISFIATSTGVVPNDPPGPDIFVANVIDGNNLLVTEDVGTIATTRLHGPPTSACSGHRIAFTTNVNLFFNPDGTFERDLYVVDTVSGQKLRFGDPDSAGQSLVNSTNRFATISDSGQLVGFQTALNLDPRDGNAASSDSYFIEFNRSFSAYTIHYVGHWNDSPSDRTSILPHLGDNGIAVFMADPINPPWPQTNGFRHAFANLPPGSFGVIFQNRFQQVP</sequence>
<name>A0A0K0XXS4_9GAMM</name>
<dbReference type="Proteomes" id="UP000066624">
    <property type="component" value="Chromosome"/>
</dbReference>
<accession>A0A0K0XXS4</accession>
<dbReference type="STRING" id="1579979.WM2015_2110"/>
<keyword evidence="2" id="KW-1185">Reference proteome</keyword>
<proteinExistence type="predicted"/>
<evidence type="ECO:0000313" key="1">
    <source>
        <dbReference type="EMBL" id="AKS42475.1"/>
    </source>
</evidence>
<dbReference type="SUPFAM" id="SSF82171">
    <property type="entry name" value="DPP6 N-terminal domain-like"/>
    <property type="match status" value="1"/>
</dbReference>
<protein>
    <submittedName>
        <fullName evidence="1">Uncharacterized protein</fullName>
    </submittedName>
</protein>
<organism evidence="1 2">
    <name type="scientific">Wenzhouxiangella marina</name>
    <dbReference type="NCBI Taxonomy" id="1579979"/>
    <lineage>
        <taxon>Bacteria</taxon>
        <taxon>Pseudomonadati</taxon>
        <taxon>Pseudomonadota</taxon>
        <taxon>Gammaproteobacteria</taxon>
        <taxon>Chromatiales</taxon>
        <taxon>Wenzhouxiangellaceae</taxon>
        <taxon>Wenzhouxiangella</taxon>
    </lineage>
</organism>
<dbReference type="EMBL" id="CP012154">
    <property type="protein sequence ID" value="AKS42475.1"/>
    <property type="molecule type" value="Genomic_DNA"/>
</dbReference>
<dbReference type="KEGG" id="wma:WM2015_2110"/>
<reference evidence="1 2" key="1">
    <citation type="submission" date="2015-07" db="EMBL/GenBank/DDBJ databases">
        <authorList>
            <person name="Noorani M."/>
        </authorList>
    </citation>
    <scope>NUCLEOTIDE SEQUENCE [LARGE SCALE GENOMIC DNA]</scope>
    <source>
        <strain evidence="1 2">KCTC 42284</strain>
    </source>
</reference>
<dbReference type="OrthoDB" id="5752563at2"/>
<dbReference type="RefSeq" id="WP_049726032.1">
    <property type="nucleotide sequence ID" value="NZ_CP012154.1"/>
</dbReference>
<dbReference type="AlphaFoldDB" id="A0A0K0XXS4"/>
<evidence type="ECO:0000313" key="2">
    <source>
        <dbReference type="Proteomes" id="UP000066624"/>
    </source>
</evidence>
<gene>
    <name evidence="1" type="ORF">WM2015_2110</name>
</gene>